<name>A0A9X3Z6E8_9PROT</name>
<dbReference type="PANTHER" id="PTHR42760">
    <property type="entry name" value="SHORT-CHAIN DEHYDROGENASES/REDUCTASES FAMILY MEMBER"/>
    <property type="match status" value="1"/>
</dbReference>
<protein>
    <submittedName>
        <fullName evidence="3">SDR family oxidoreductase</fullName>
    </submittedName>
</protein>
<evidence type="ECO:0000313" key="4">
    <source>
        <dbReference type="Proteomes" id="UP001141619"/>
    </source>
</evidence>
<proteinExistence type="inferred from homology"/>
<comment type="similarity">
    <text evidence="1">Belongs to the short-chain dehydrogenases/reductases (SDR) family.</text>
</comment>
<dbReference type="PRINTS" id="PR00081">
    <property type="entry name" value="GDHRDH"/>
</dbReference>
<dbReference type="PRINTS" id="PR00080">
    <property type="entry name" value="SDRFAMILY"/>
</dbReference>
<dbReference type="InterPro" id="IPR057326">
    <property type="entry name" value="KR_dom"/>
</dbReference>
<dbReference type="InterPro" id="IPR020904">
    <property type="entry name" value="Sc_DH/Rdtase_CS"/>
</dbReference>
<dbReference type="SMART" id="SM00822">
    <property type="entry name" value="PKS_KR"/>
    <property type="match status" value="1"/>
</dbReference>
<dbReference type="GO" id="GO:0016616">
    <property type="term" value="F:oxidoreductase activity, acting on the CH-OH group of donors, NAD or NADP as acceptor"/>
    <property type="evidence" value="ECO:0007669"/>
    <property type="project" value="TreeGrafter"/>
</dbReference>
<dbReference type="Gene3D" id="3.40.50.720">
    <property type="entry name" value="NAD(P)-binding Rossmann-like Domain"/>
    <property type="match status" value="1"/>
</dbReference>
<dbReference type="AlphaFoldDB" id="A0A9X3Z6E8"/>
<keyword evidence="4" id="KW-1185">Reference proteome</keyword>
<evidence type="ECO:0000256" key="1">
    <source>
        <dbReference type="ARBA" id="ARBA00006484"/>
    </source>
</evidence>
<reference evidence="3" key="1">
    <citation type="submission" date="2022-08" db="EMBL/GenBank/DDBJ databases">
        <authorList>
            <person name="Vandamme P."/>
            <person name="Hettiarachchi A."/>
            <person name="Peeters C."/>
            <person name="Cnockaert M."/>
            <person name="Carlier A."/>
        </authorList>
    </citation>
    <scope>NUCLEOTIDE SEQUENCE</scope>
    <source>
        <strain evidence="3">LMG 31809</strain>
    </source>
</reference>
<dbReference type="RefSeq" id="WP_274942634.1">
    <property type="nucleotide sequence ID" value="NZ_JANWOI010000001.1"/>
</dbReference>
<dbReference type="FunFam" id="3.40.50.720:FF:000084">
    <property type="entry name" value="Short-chain dehydrogenase reductase"/>
    <property type="match status" value="1"/>
</dbReference>
<dbReference type="InterPro" id="IPR002347">
    <property type="entry name" value="SDR_fam"/>
</dbReference>
<dbReference type="Pfam" id="PF13561">
    <property type="entry name" value="adh_short_C2"/>
    <property type="match status" value="1"/>
</dbReference>
<gene>
    <name evidence="3" type="ORF">NYP16_03030</name>
</gene>
<evidence type="ECO:0000259" key="2">
    <source>
        <dbReference type="SMART" id="SM00822"/>
    </source>
</evidence>
<evidence type="ECO:0000313" key="3">
    <source>
        <dbReference type="EMBL" id="MDA5192933.1"/>
    </source>
</evidence>
<sequence length="265" mass="27641">MNKQNDGKPVVLITGGGTGIGAAAARRLAADHEVVICGRRREALDKVAAYGGIHPFVADISDPETARGLIADVVARFGRLDGLVLNAGILINANFGEIALEDWNQQIAINLTGPFVLAQAALPHLLARKGAIVSISSVGGMQTGPGLGAYSASKAGLTLMTQVIAYEYARHGLRANIVAPGWIRTEMGDEEMETMQIADDLEGAYAKVSEFVPQRRAGTSDEAAEAIAWLLSPAASFVNGAVLAVDGGSLIANVGMTFFDKIVEG</sequence>
<dbReference type="InterPro" id="IPR036291">
    <property type="entry name" value="NAD(P)-bd_dom_sf"/>
</dbReference>
<feature type="domain" description="Ketoreductase" evidence="2">
    <location>
        <begin position="9"/>
        <end position="185"/>
    </location>
</feature>
<accession>A0A9X3Z6E8</accession>
<dbReference type="PANTHER" id="PTHR42760:SF40">
    <property type="entry name" value="3-OXOACYL-[ACYL-CARRIER-PROTEIN] REDUCTASE, CHLOROPLASTIC"/>
    <property type="match status" value="1"/>
</dbReference>
<comment type="caution">
    <text evidence="3">The sequence shown here is derived from an EMBL/GenBank/DDBJ whole genome shotgun (WGS) entry which is preliminary data.</text>
</comment>
<dbReference type="SUPFAM" id="SSF51735">
    <property type="entry name" value="NAD(P)-binding Rossmann-fold domains"/>
    <property type="match status" value="1"/>
</dbReference>
<dbReference type="PROSITE" id="PS00061">
    <property type="entry name" value="ADH_SHORT"/>
    <property type="match status" value="1"/>
</dbReference>
<dbReference type="Proteomes" id="UP001141619">
    <property type="component" value="Unassembled WGS sequence"/>
</dbReference>
<reference evidence="3" key="2">
    <citation type="journal article" date="2023" name="Syst. Appl. Microbiol.">
        <title>Govania unica gen. nov., sp. nov., a rare biosphere bacterium that represents a novel family in the class Alphaproteobacteria.</title>
        <authorList>
            <person name="Vandamme P."/>
            <person name="Peeters C."/>
            <person name="Hettiarachchi A."/>
            <person name="Cnockaert M."/>
            <person name="Carlier A."/>
        </authorList>
    </citation>
    <scope>NUCLEOTIDE SEQUENCE</scope>
    <source>
        <strain evidence="3">LMG 31809</strain>
    </source>
</reference>
<dbReference type="EMBL" id="JANWOI010000001">
    <property type="protein sequence ID" value="MDA5192933.1"/>
    <property type="molecule type" value="Genomic_DNA"/>
</dbReference>
<dbReference type="GO" id="GO:0030497">
    <property type="term" value="P:fatty acid elongation"/>
    <property type="evidence" value="ECO:0007669"/>
    <property type="project" value="TreeGrafter"/>
</dbReference>
<organism evidence="3 4">
    <name type="scientific">Govanella unica</name>
    <dbReference type="NCBI Taxonomy" id="2975056"/>
    <lineage>
        <taxon>Bacteria</taxon>
        <taxon>Pseudomonadati</taxon>
        <taxon>Pseudomonadota</taxon>
        <taxon>Alphaproteobacteria</taxon>
        <taxon>Emcibacterales</taxon>
        <taxon>Govanellaceae</taxon>
        <taxon>Govanella</taxon>
    </lineage>
</organism>
<dbReference type="CDD" id="cd05233">
    <property type="entry name" value="SDR_c"/>
    <property type="match status" value="1"/>
</dbReference>